<dbReference type="Gene3D" id="3.40.50.2020">
    <property type="match status" value="1"/>
</dbReference>
<accession>A0ABX7P849</accession>
<evidence type="ECO:0000259" key="1">
    <source>
        <dbReference type="Pfam" id="PF00156"/>
    </source>
</evidence>
<dbReference type="RefSeq" id="WP_206728210.1">
    <property type="nucleotide sequence ID" value="NZ_CP071090.1"/>
</dbReference>
<dbReference type="Pfam" id="PF00156">
    <property type="entry name" value="Pribosyltran"/>
    <property type="match status" value="1"/>
</dbReference>
<dbReference type="SUPFAM" id="SSF53271">
    <property type="entry name" value="PRTase-like"/>
    <property type="match status" value="1"/>
</dbReference>
<evidence type="ECO:0000313" key="3">
    <source>
        <dbReference type="Proteomes" id="UP000662747"/>
    </source>
</evidence>
<protein>
    <submittedName>
        <fullName evidence="2">Phosphoribosyltransferase</fullName>
    </submittedName>
</protein>
<keyword evidence="2" id="KW-0808">Transferase</keyword>
<feature type="domain" description="Phosphoribosyltransferase" evidence="1">
    <location>
        <begin position="6"/>
        <end position="177"/>
    </location>
</feature>
<dbReference type="InterPro" id="IPR029057">
    <property type="entry name" value="PRTase-like"/>
</dbReference>
<dbReference type="EMBL" id="CP071090">
    <property type="protein sequence ID" value="QSQ26665.1"/>
    <property type="molecule type" value="Genomic_DNA"/>
</dbReference>
<gene>
    <name evidence="2" type="ORF">JY651_17795</name>
</gene>
<dbReference type="Gene3D" id="3.30.1310.20">
    <property type="entry name" value="PRTase-like"/>
    <property type="match status" value="1"/>
</dbReference>
<dbReference type="GO" id="GO:0016757">
    <property type="term" value="F:glycosyltransferase activity"/>
    <property type="evidence" value="ECO:0007669"/>
    <property type="project" value="UniProtKB-KW"/>
</dbReference>
<dbReference type="CDD" id="cd06223">
    <property type="entry name" value="PRTases_typeI"/>
    <property type="match status" value="1"/>
</dbReference>
<dbReference type="Proteomes" id="UP000662747">
    <property type="component" value="Chromosome"/>
</dbReference>
<keyword evidence="2" id="KW-0328">Glycosyltransferase</keyword>
<keyword evidence="3" id="KW-1185">Reference proteome</keyword>
<proteinExistence type="predicted"/>
<dbReference type="InterPro" id="IPR000836">
    <property type="entry name" value="PRTase_dom"/>
</dbReference>
<evidence type="ECO:0000313" key="2">
    <source>
        <dbReference type="EMBL" id="QSQ26665.1"/>
    </source>
</evidence>
<reference evidence="2 3" key="1">
    <citation type="submission" date="2021-02" db="EMBL/GenBank/DDBJ databases">
        <title>De Novo genome assembly of isolated myxobacteria.</title>
        <authorList>
            <person name="Stevens D.C."/>
        </authorList>
    </citation>
    <scope>NUCLEOTIDE SEQUENCE [LARGE SCALE GENOMIC DNA]</scope>
    <source>
        <strain evidence="3">SCPEA02</strain>
    </source>
</reference>
<organism evidence="2 3">
    <name type="scientific">Pyxidicoccus parkwayensis</name>
    <dbReference type="NCBI Taxonomy" id="2813578"/>
    <lineage>
        <taxon>Bacteria</taxon>
        <taxon>Pseudomonadati</taxon>
        <taxon>Myxococcota</taxon>
        <taxon>Myxococcia</taxon>
        <taxon>Myxococcales</taxon>
        <taxon>Cystobacterineae</taxon>
        <taxon>Myxococcaceae</taxon>
        <taxon>Pyxidicoccus</taxon>
    </lineage>
</organism>
<sequence length="229" mass="24861">MDFEDRVDAGRRLAEQLLERGYTGEDTLVLGLPRGGVPVAYEVASALGTPLDVWVVRKVGAPGFQELGLGAVSEGGIAFLNRGLMEEVGATEDEVRATVRRKSAEVNERVTRFRRGAPAPAIEGKVVLLVDDGIATGGTMRAAIQSLRLRHPGRIVLAVPVAATQTLEELQPLVDDVVCVLPTPSLYAISQWYSDFHQVPDEDVVELLERARARVRPRWPSAPTEPAHV</sequence>
<name>A0ABX7P849_9BACT</name>